<keyword evidence="3" id="KW-1185">Reference proteome</keyword>
<feature type="compositionally biased region" description="Basic and acidic residues" evidence="1">
    <location>
        <begin position="142"/>
        <end position="154"/>
    </location>
</feature>
<feature type="compositionally biased region" description="Low complexity" evidence="1">
    <location>
        <begin position="75"/>
        <end position="93"/>
    </location>
</feature>
<gene>
    <name evidence="2" type="ORF">PCOR1329_LOCUS55721</name>
</gene>
<feature type="region of interest" description="Disordered" evidence="1">
    <location>
        <begin position="132"/>
        <end position="200"/>
    </location>
</feature>
<evidence type="ECO:0000313" key="3">
    <source>
        <dbReference type="Proteomes" id="UP001189429"/>
    </source>
</evidence>
<sequence length="302" mass="31214">MGQVRGGGSLEAVGASLEIWAAPRARGASSSTRGVGLRWCCADARCGGCTPGRPGRAWWLALGGPRGEDTASLKPASARGASARQRPARAPGPRRAERPRAQGLTPRPPPRASPIGAFRLLVSARRPLYVHPAGRAGLGGLRSERAPPRGEGRASLKPASACGASARQRRQRARATSPSTAARAGGRSPPPRSALPSHASSLRASPIDTFRLFVCCRRPSDVRLAGRAGLGGLRSAPPRRGPSEPQARLGLWCIGPAAPRTGARTAARGAAALRLTFSHSCFSPRAAIFLEASAGENPPAST</sequence>
<protein>
    <submittedName>
        <fullName evidence="2">Uncharacterized protein</fullName>
    </submittedName>
</protein>
<organism evidence="2 3">
    <name type="scientific">Prorocentrum cordatum</name>
    <dbReference type="NCBI Taxonomy" id="2364126"/>
    <lineage>
        <taxon>Eukaryota</taxon>
        <taxon>Sar</taxon>
        <taxon>Alveolata</taxon>
        <taxon>Dinophyceae</taxon>
        <taxon>Prorocentrales</taxon>
        <taxon>Prorocentraceae</taxon>
        <taxon>Prorocentrum</taxon>
    </lineage>
</organism>
<evidence type="ECO:0000313" key="2">
    <source>
        <dbReference type="EMBL" id="CAK0869322.1"/>
    </source>
</evidence>
<proteinExistence type="predicted"/>
<feature type="compositionally biased region" description="Low complexity" evidence="1">
    <location>
        <begin position="174"/>
        <end position="185"/>
    </location>
</feature>
<dbReference type="Proteomes" id="UP001189429">
    <property type="component" value="Unassembled WGS sequence"/>
</dbReference>
<accession>A0ABN9V8Q1</accession>
<name>A0ABN9V8Q1_9DINO</name>
<dbReference type="EMBL" id="CAUYUJ010016839">
    <property type="protein sequence ID" value="CAK0869322.1"/>
    <property type="molecule type" value="Genomic_DNA"/>
</dbReference>
<evidence type="ECO:0000256" key="1">
    <source>
        <dbReference type="SAM" id="MobiDB-lite"/>
    </source>
</evidence>
<comment type="caution">
    <text evidence="2">The sequence shown here is derived from an EMBL/GenBank/DDBJ whole genome shotgun (WGS) entry which is preliminary data.</text>
</comment>
<reference evidence="2" key="1">
    <citation type="submission" date="2023-10" db="EMBL/GenBank/DDBJ databases">
        <authorList>
            <person name="Chen Y."/>
            <person name="Shah S."/>
            <person name="Dougan E. K."/>
            <person name="Thang M."/>
            <person name="Chan C."/>
        </authorList>
    </citation>
    <scope>NUCLEOTIDE SEQUENCE [LARGE SCALE GENOMIC DNA]</scope>
</reference>
<feature type="region of interest" description="Disordered" evidence="1">
    <location>
        <begin position="66"/>
        <end position="114"/>
    </location>
</feature>